<accession>A0ABU3DTA6</accession>
<gene>
    <name evidence="3" type="ORF">RM541_11330</name>
</gene>
<name>A0ABU3DTA6_9FLAO</name>
<keyword evidence="4" id="KW-1185">Reference proteome</keyword>
<feature type="region of interest" description="Disordered" evidence="2">
    <location>
        <begin position="215"/>
        <end position="234"/>
    </location>
</feature>
<keyword evidence="1" id="KW-0732">Signal</keyword>
<dbReference type="Proteomes" id="UP001253848">
    <property type="component" value="Unassembled WGS sequence"/>
</dbReference>
<dbReference type="PANTHER" id="PTHR44103:SF1">
    <property type="entry name" value="PROPROTEIN CONVERTASE P"/>
    <property type="match status" value="1"/>
</dbReference>
<sequence length="250" mass="27828">MKEIGGPLSWSKFDASKNEYVWHIISEKKYKHNSHGLGMGDVNGDGRNDILVRDGWYEQPASIEGDPLWSYHPYLFSFDPYKSRENLGGSHMFVDDVDGDGDGDVIGALEGHGWGLAWFEQMKIADSLTFTPHMIMGTNEELDLYQGVGFSQLHSLGYVDVDGDGLKDIVAGKRYKAHDGKDPDSDGPAVLYWFKQTRKAGKTSFVPMLIDSSVGSGSSMEEQKDIDKDGHPDIVTSSKKGTFIFLTRRH</sequence>
<comment type="caution">
    <text evidence="3">The sequence shown here is derived from an EMBL/GenBank/DDBJ whole genome shotgun (WGS) entry which is preliminary data.</text>
</comment>
<evidence type="ECO:0000256" key="1">
    <source>
        <dbReference type="ARBA" id="ARBA00022729"/>
    </source>
</evidence>
<dbReference type="PANTHER" id="PTHR44103">
    <property type="entry name" value="PROPROTEIN CONVERTASE P"/>
    <property type="match status" value="1"/>
</dbReference>
<proteinExistence type="predicted"/>
<dbReference type="SUPFAM" id="SSF69318">
    <property type="entry name" value="Integrin alpha N-terminal domain"/>
    <property type="match status" value="1"/>
</dbReference>
<organism evidence="3 4">
    <name type="scientific">Autumnicola psychrophila</name>
    <dbReference type="NCBI Taxonomy" id="3075592"/>
    <lineage>
        <taxon>Bacteria</taxon>
        <taxon>Pseudomonadati</taxon>
        <taxon>Bacteroidota</taxon>
        <taxon>Flavobacteriia</taxon>
        <taxon>Flavobacteriales</taxon>
        <taxon>Flavobacteriaceae</taxon>
        <taxon>Autumnicola</taxon>
    </lineage>
</organism>
<evidence type="ECO:0000313" key="3">
    <source>
        <dbReference type="EMBL" id="MDT0686960.1"/>
    </source>
</evidence>
<dbReference type="InterPro" id="IPR013517">
    <property type="entry name" value="FG-GAP"/>
</dbReference>
<protein>
    <submittedName>
        <fullName evidence="3">VCBS repeat-containing protein</fullName>
    </submittedName>
</protein>
<evidence type="ECO:0000313" key="4">
    <source>
        <dbReference type="Proteomes" id="UP001253848"/>
    </source>
</evidence>
<dbReference type="InterPro" id="IPR028994">
    <property type="entry name" value="Integrin_alpha_N"/>
</dbReference>
<reference evidence="3 4" key="1">
    <citation type="submission" date="2023-09" db="EMBL/GenBank/DDBJ databases">
        <authorList>
            <person name="Rey-Velasco X."/>
        </authorList>
    </citation>
    <scope>NUCLEOTIDE SEQUENCE [LARGE SCALE GENOMIC DNA]</scope>
    <source>
        <strain evidence="3 4">F225</strain>
    </source>
</reference>
<dbReference type="RefSeq" id="WP_311500259.1">
    <property type="nucleotide sequence ID" value="NZ_JAVRHN010000007.1"/>
</dbReference>
<feature type="compositionally biased region" description="Basic and acidic residues" evidence="2">
    <location>
        <begin position="221"/>
        <end position="232"/>
    </location>
</feature>
<dbReference type="Gene3D" id="2.130.10.130">
    <property type="entry name" value="Integrin alpha, N-terminal"/>
    <property type="match status" value="1"/>
</dbReference>
<dbReference type="Pfam" id="PF13517">
    <property type="entry name" value="FG-GAP_3"/>
    <property type="match status" value="1"/>
</dbReference>
<evidence type="ECO:0000256" key="2">
    <source>
        <dbReference type="SAM" id="MobiDB-lite"/>
    </source>
</evidence>
<dbReference type="EMBL" id="JAVRHN010000007">
    <property type="protein sequence ID" value="MDT0686960.1"/>
    <property type="molecule type" value="Genomic_DNA"/>
</dbReference>